<feature type="transmembrane region" description="Helical" evidence="1">
    <location>
        <begin position="12"/>
        <end position="38"/>
    </location>
</feature>
<keyword evidence="1" id="KW-0812">Transmembrane</keyword>
<keyword evidence="1" id="KW-0472">Membrane</keyword>
<accession>X1I2S5</accession>
<feature type="transmembrane region" description="Helical" evidence="1">
    <location>
        <begin position="89"/>
        <end position="110"/>
    </location>
</feature>
<feature type="non-terminal residue" evidence="2">
    <location>
        <position position="111"/>
    </location>
</feature>
<dbReference type="AlphaFoldDB" id="X1I2S5"/>
<proteinExistence type="predicted"/>
<evidence type="ECO:0000256" key="1">
    <source>
        <dbReference type="SAM" id="Phobius"/>
    </source>
</evidence>
<organism evidence="2">
    <name type="scientific">marine sediment metagenome</name>
    <dbReference type="NCBI Taxonomy" id="412755"/>
    <lineage>
        <taxon>unclassified sequences</taxon>
        <taxon>metagenomes</taxon>
        <taxon>ecological metagenomes</taxon>
    </lineage>
</organism>
<gene>
    <name evidence="2" type="ORF">S03H2_33067</name>
</gene>
<protein>
    <submittedName>
        <fullName evidence="2">Uncharacterized protein</fullName>
    </submittedName>
</protein>
<dbReference type="EMBL" id="BARU01020116">
    <property type="protein sequence ID" value="GAH60384.1"/>
    <property type="molecule type" value="Genomic_DNA"/>
</dbReference>
<comment type="caution">
    <text evidence="2">The sequence shown here is derived from an EMBL/GenBank/DDBJ whole genome shotgun (WGS) entry which is preliminary data.</text>
</comment>
<reference evidence="2" key="1">
    <citation type="journal article" date="2014" name="Front. Microbiol.">
        <title>High frequency of phylogenetically diverse reductive dehalogenase-homologous genes in deep subseafloor sedimentary metagenomes.</title>
        <authorList>
            <person name="Kawai M."/>
            <person name="Futagami T."/>
            <person name="Toyoda A."/>
            <person name="Takaki Y."/>
            <person name="Nishi S."/>
            <person name="Hori S."/>
            <person name="Arai W."/>
            <person name="Tsubouchi T."/>
            <person name="Morono Y."/>
            <person name="Uchiyama I."/>
            <person name="Ito T."/>
            <person name="Fujiyama A."/>
            <person name="Inagaki F."/>
            <person name="Takami H."/>
        </authorList>
    </citation>
    <scope>NUCLEOTIDE SEQUENCE</scope>
    <source>
        <strain evidence="2">Expedition CK06-06</strain>
    </source>
</reference>
<keyword evidence="1" id="KW-1133">Transmembrane helix</keyword>
<name>X1I2S5_9ZZZZ</name>
<evidence type="ECO:0000313" key="2">
    <source>
        <dbReference type="EMBL" id="GAH60384.1"/>
    </source>
</evidence>
<sequence length="111" mass="12207">MKGPKVPLPQIVYGKITYWLCIIAALICTMGTVLAIAFPDRNFMDPHYLFFNIWEGNNPETVWQQVGGGFPGGHFWLHNLNAWDGVTQLGIVVGCSCALLALLGASIAFIR</sequence>